<organism evidence="1 2">
    <name type="scientific">Bartonella japonica</name>
    <dbReference type="NCBI Taxonomy" id="357761"/>
    <lineage>
        <taxon>Bacteria</taxon>
        <taxon>Pseudomonadati</taxon>
        <taxon>Pseudomonadota</taxon>
        <taxon>Alphaproteobacteria</taxon>
        <taxon>Hyphomicrobiales</taxon>
        <taxon>Bartonellaceae</taxon>
        <taxon>Bartonella</taxon>
    </lineage>
</organism>
<comment type="caution">
    <text evidence="1">The sequence shown here is derived from an EMBL/GenBank/DDBJ whole genome shotgun (WGS) entry which is preliminary data.</text>
</comment>
<dbReference type="EMBL" id="JBEPLT010000021">
    <property type="protein sequence ID" value="MET3560763.1"/>
    <property type="molecule type" value="Genomic_DNA"/>
</dbReference>
<evidence type="ECO:0000313" key="1">
    <source>
        <dbReference type="EMBL" id="MET3560763.1"/>
    </source>
</evidence>
<dbReference type="Proteomes" id="UP001549112">
    <property type="component" value="Unassembled WGS sequence"/>
</dbReference>
<gene>
    <name evidence="1" type="ORF">ABID39_001474</name>
</gene>
<reference evidence="1 2" key="1">
    <citation type="submission" date="2024-06" db="EMBL/GenBank/DDBJ databases">
        <title>Genomic Encyclopedia of Type Strains, Phase IV (KMG-IV): sequencing the most valuable type-strain genomes for metagenomic binning, comparative biology and taxonomic classification.</title>
        <authorList>
            <person name="Goeker M."/>
        </authorList>
    </citation>
    <scope>NUCLEOTIDE SEQUENCE [LARGE SCALE GENOMIC DNA]</scope>
    <source>
        <strain evidence="1 2">DSM 23650</strain>
    </source>
</reference>
<proteinExistence type="predicted"/>
<protein>
    <submittedName>
        <fullName evidence="1">Uncharacterized protein</fullName>
    </submittedName>
</protein>
<evidence type="ECO:0000313" key="2">
    <source>
        <dbReference type="Proteomes" id="UP001549112"/>
    </source>
</evidence>
<sequence>MSIVCATSHVVTKAPHDHLIPWLEANCRVSQVSTLYNRILRTILFLYTSSVGVIILKVTPLVTCMAPE</sequence>
<keyword evidence="2" id="KW-1185">Reference proteome</keyword>
<name>A0ABV2FQN5_9HYPH</name>
<accession>A0ABV2FQN5</accession>